<dbReference type="Gene3D" id="3.90.1200.10">
    <property type="match status" value="1"/>
</dbReference>
<dbReference type="InterPro" id="IPR002575">
    <property type="entry name" value="Aminoglycoside_PTrfase"/>
</dbReference>
<dbReference type="EMBL" id="JAACJP010000049">
    <property type="protein sequence ID" value="KAF5371022.1"/>
    <property type="molecule type" value="Genomic_DNA"/>
</dbReference>
<dbReference type="PANTHER" id="PTHR21310">
    <property type="entry name" value="AMINOGLYCOSIDE PHOSPHOTRANSFERASE-RELATED-RELATED"/>
    <property type="match status" value="1"/>
</dbReference>
<dbReference type="Pfam" id="PF01636">
    <property type="entry name" value="APH"/>
    <property type="match status" value="1"/>
</dbReference>
<protein>
    <recommendedName>
        <fullName evidence="2">Aminoglycoside phosphotransferase domain-containing protein</fullName>
    </recommendedName>
</protein>
<sequence>MHKAFPSVQAQSSRPVQASSESSGVVAVRRSPPRKHHKLDLSSLRTLSGYDLWAFDMRVKLGIFRYAQRNPVIRLNRDTIVKHGGGGRVRLTDARTLDFIAKNTSIPVPRVQDVFFAYNETWVVMDYIDAPLLHRVWHQLTKEEQLSSMHQLKGYIDQLRALRPPEPGKVQAVDGGPCLESRISTEPWGPFDTIADFQQLYGYEYVRENFPEFRDNFDKVKGRVYRTVFTHGDLGPHNILWKDGKIVAIIDWETAGWLPEYWEYTMCYFTGPELPSWWELYEQVMDRYRDELTVEMDISRIVIRV</sequence>
<dbReference type="PANTHER" id="PTHR21310:SF58">
    <property type="entry name" value="AMINOGLYCOSIDE PHOSPHOTRANSFERASE DOMAIN-CONTAINING PROTEIN"/>
    <property type="match status" value="1"/>
</dbReference>
<evidence type="ECO:0000313" key="3">
    <source>
        <dbReference type="EMBL" id="KAF5371022.1"/>
    </source>
</evidence>
<gene>
    <name evidence="3" type="ORF">D9615_010036</name>
</gene>
<keyword evidence="4" id="KW-1185">Reference proteome</keyword>
<dbReference type="Proteomes" id="UP000565441">
    <property type="component" value="Unassembled WGS sequence"/>
</dbReference>
<dbReference type="CDD" id="cd05120">
    <property type="entry name" value="APH_ChoK_like"/>
    <property type="match status" value="1"/>
</dbReference>
<dbReference type="OrthoDB" id="8300194at2759"/>
<feature type="compositionally biased region" description="Polar residues" evidence="1">
    <location>
        <begin position="8"/>
        <end position="23"/>
    </location>
</feature>
<evidence type="ECO:0000259" key="2">
    <source>
        <dbReference type="Pfam" id="PF01636"/>
    </source>
</evidence>
<dbReference type="SUPFAM" id="SSF56112">
    <property type="entry name" value="Protein kinase-like (PK-like)"/>
    <property type="match status" value="1"/>
</dbReference>
<accession>A0A8H5GTY3</accession>
<dbReference type="InterPro" id="IPR051678">
    <property type="entry name" value="AGP_Transferase"/>
</dbReference>
<organism evidence="3 4">
    <name type="scientific">Tricholomella constricta</name>
    <dbReference type="NCBI Taxonomy" id="117010"/>
    <lineage>
        <taxon>Eukaryota</taxon>
        <taxon>Fungi</taxon>
        <taxon>Dikarya</taxon>
        <taxon>Basidiomycota</taxon>
        <taxon>Agaricomycotina</taxon>
        <taxon>Agaricomycetes</taxon>
        <taxon>Agaricomycetidae</taxon>
        <taxon>Agaricales</taxon>
        <taxon>Tricholomatineae</taxon>
        <taxon>Lyophyllaceae</taxon>
        <taxon>Tricholomella</taxon>
    </lineage>
</organism>
<name>A0A8H5GTY3_9AGAR</name>
<proteinExistence type="predicted"/>
<reference evidence="3 4" key="1">
    <citation type="journal article" date="2020" name="ISME J.">
        <title>Uncovering the hidden diversity of litter-decomposition mechanisms in mushroom-forming fungi.</title>
        <authorList>
            <person name="Floudas D."/>
            <person name="Bentzer J."/>
            <person name="Ahren D."/>
            <person name="Johansson T."/>
            <person name="Persson P."/>
            <person name="Tunlid A."/>
        </authorList>
    </citation>
    <scope>NUCLEOTIDE SEQUENCE [LARGE SCALE GENOMIC DNA]</scope>
    <source>
        <strain evidence="3 4">CBS 661.87</strain>
    </source>
</reference>
<dbReference type="InterPro" id="IPR011009">
    <property type="entry name" value="Kinase-like_dom_sf"/>
</dbReference>
<comment type="caution">
    <text evidence="3">The sequence shown here is derived from an EMBL/GenBank/DDBJ whole genome shotgun (WGS) entry which is preliminary data.</text>
</comment>
<evidence type="ECO:0000313" key="4">
    <source>
        <dbReference type="Proteomes" id="UP000565441"/>
    </source>
</evidence>
<feature type="region of interest" description="Disordered" evidence="1">
    <location>
        <begin position="1"/>
        <end position="31"/>
    </location>
</feature>
<feature type="domain" description="Aminoglycoside phosphotransferase" evidence="2">
    <location>
        <begin position="94"/>
        <end position="277"/>
    </location>
</feature>
<evidence type="ECO:0000256" key="1">
    <source>
        <dbReference type="SAM" id="MobiDB-lite"/>
    </source>
</evidence>
<dbReference type="AlphaFoldDB" id="A0A8H5GTY3"/>